<organism evidence="2 3">
    <name type="scientific">Trichonephila inaurata madagascariensis</name>
    <dbReference type="NCBI Taxonomy" id="2747483"/>
    <lineage>
        <taxon>Eukaryota</taxon>
        <taxon>Metazoa</taxon>
        <taxon>Ecdysozoa</taxon>
        <taxon>Arthropoda</taxon>
        <taxon>Chelicerata</taxon>
        <taxon>Arachnida</taxon>
        <taxon>Araneae</taxon>
        <taxon>Araneomorphae</taxon>
        <taxon>Entelegynae</taxon>
        <taxon>Araneoidea</taxon>
        <taxon>Nephilidae</taxon>
        <taxon>Trichonephila</taxon>
        <taxon>Trichonephila inaurata</taxon>
    </lineage>
</organism>
<evidence type="ECO:0000256" key="1">
    <source>
        <dbReference type="SAM" id="MobiDB-lite"/>
    </source>
</evidence>
<comment type="caution">
    <text evidence="2">The sequence shown here is derived from an EMBL/GenBank/DDBJ whole genome shotgun (WGS) entry which is preliminary data.</text>
</comment>
<dbReference type="InterPro" id="IPR016197">
    <property type="entry name" value="Chromo-like_dom_sf"/>
</dbReference>
<feature type="compositionally biased region" description="Basic and acidic residues" evidence="1">
    <location>
        <begin position="119"/>
        <end position="135"/>
    </location>
</feature>
<gene>
    <name evidence="2" type="ORF">TNIN_126931</name>
</gene>
<evidence type="ECO:0008006" key="4">
    <source>
        <dbReference type="Google" id="ProtNLM"/>
    </source>
</evidence>
<dbReference type="AlphaFoldDB" id="A0A8X7C2A1"/>
<feature type="region of interest" description="Disordered" evidence="1">
    <location>
        <begin position="105"/>
        <end position="156"/>
    </location>
</feature>
<dbReference type="OrthoDB" id="6473240at2759"/>
<evidence type="ECO:0000313" key="2">
    <source>
        <dbReference type="EMBL" id="GFY54241.1"/>
    </source>
</evidence>
<sequence>MALGTRQLCAPRYKTSDLRLEVREFVGSTSSEMLESASCEPNTVEFPSCETNIAEPANYGTNVTTSARTNITELENCRTVVAHSEVWIGGLSNYQNKKIKRMLKKSEALSSGPIRRSKRIQERRSKSTFRTEDYLNLKQKKSQQNRPKETEKSRKKPAKLIWKIVAKKSELPAARRPLPINEVISEREPEEVQGMFNKNNKTFLLVKWKNFETPEYIEKEKASEEIFQLLMDYLSPDRPTNFDSNPASMQITSASNLRQSRIKQEKVVEDTHKERKLENTSFYIKLE</sequence>
<keyword evidence="3" id="KW-1185">Reference proteome</keyword>
<evidence type="ECO:0000313" key="3">
    <source>
        <dbReference type="Proteomes" id="UP000886998"/>
    </source>
</evidence>
<reference evidence="2" key="1">
    <citation type="submission" date="2020-08" db="EMBL/GenBank/DDBJ databases">
        <title>Multicomponent nature underlies the extraordinary mechanical properties of spider dragline silk.</title>
        <authorList>
            <person name="Kono N."/>
            <person name="Nakamura H."/>
            <person name="Mori M."/>
            <person name="Yoshida Y."/>
            <person name="Ohtoshi R."/>
            <person name="Malay A.D."/>
            <person name="Moran D.A.P."/>
            <person name="Tomita M."/>
            <person name="Numata K."/>
            <person name="Arakawa K."/>
        </authorList>
    </citation>
    <scope>NUCLEOTIDE SEQUENCE</scope>
</reference>
<name>A0A8X7C2A1_9ARAC</name>
<dbReference type="GO" id="GO:0005694">
    <property type="term" value="C:chromosome"/>
    <property type="evidence" value="ECO:0007669"/>
    <property type="project" value="UniProtKB-ARBA"/>
</dbReference>
<accession>A0A8X7C2A1</accession>
<dbReference type="SUPFAM" id="SSF54160">
    <property type="entry name" value="Chromo domain-like"/>
    <property type="match status" value="1"/>
</dbReference>
<dbReference type="EMBL" id="BMAV01009786">
    <property type="protein sequence ID" value="GFY54241.1"/>
    <property type="molecule type" value="Genomic_DNA"/>
</dbReference>
<protein>
    <recommendedName>
        <fullName evidence="4">Chromo domain-containing protein</fullName>
    </recommendedName>
</protein>
<proteinExistence type="predicted"/>
<dbReference type="Proteomes" id="UP000886998">
    <property type="component" value="Unassembled WGS sequence"/>
</dbReference>
<dbReference type="Gene3D" id="2.40.50.40">
    <property type="match status" value="1"/>
</dbReference>